<protein>
    <submittedName>
        <fullName evidence="2">Uncharacterized protein</fullName>
    </submittedName>
</protein>
<reference evidence="2" key="1">
    <citation type="submission" date="2023-03" db="EMBL/GenBank/DDBJ databases">
        <authorList>
            <person name="Steffen K."/>
            <person name="Cardenas P."/>
        </authorList>
    </citation>
    <scope>NUCLEOTIDE SEQUENCE</scope>
</reference>
<name>A0AA35S2K1_GEOBA</name>
<dbReference type="Proteomes" id="UP001174909">
    <property type="component" value="Unassembled WGS sequence"/>
</dbReference>
<evidence type="ECO:0000256" key="1">
    <source>
        <dbReference type="SAM" id="MobiDB-lite"/>
    </source>
</evidence>
<proteinExistence type="predicted"/>
<sequence length="129" mass="13333">QPFCVNTGESSQESSTASSIPTPSASSDETSTPEQGTPGVSEESSSAASSVPPVNQAPSSSPPTPVESQLGIKDLFTVSSELVGVAHKWKMVGLALRLDPNFLNRIEAKKSDVENNLSACVGGMVEEVV</sequence>
<feature type="region of interest" description="Disordered" evidence="1">
    <location>
        <begin position="1"/>
        <end position="68"/>
    </location>
</feature>
<accession>A0AA35S2K1</accession>
<evidence type="ECO:0000313" key="3">
    <source>
        <dbReference type="Proteomes" id="UP001174909"/>
    </source>
</evidence>
<dbReference type="AlphaFoldDB" id="A0AA35S2K1"/>
<dbReference type="EMBL" id="CASHTH010001937">
    <property type="protein sequence ID" value="CAI8022094.1"/>
    <property type="molecule type" value="Genomic_DNA"/>
</dbReference>
<feature type="compositionally biased region" description="Low complexity" evidence="1">
    <location>
        <begin position="10"/>
        <end position="27"/>
    </location>
</feature>
<comment type="caution">
    <text evidence="2">The sequence shown here is derived from an EMBL/GenBank/DDBJ whole genome shotgun (WGS) entry which is preliminary data.</text>
</comment>
<keyword evidence="3" id="KW-1185">Reference proteome</keyword>
<feature type="non-terminal residue" evidence="2">
    <location>
        <position position="129"/>
    </location>
</feature>
<organism evidence="2 3">
    <name type="scientific">Geodia barretti</name>
    <name type="common">Barrett's horny sponge</name>
    <dbReference type="NCBI Taxonomy" id="519541"/>
    <lineage>
        <taxon>Eukaryota</taxon>
        <taxon>Metazoa</taxon>
        <taxon>Porifera</taxon>
        <taxon>Demospongiae</taxon>
        <taxon>Heteroscleromorpha</taxon>
        <taxon>Tetractinellida</taxon>
        <taxon>Astrophorina</taxon>
        <taxon>Geodiidae</taxon>
        <taxon>Geodia</taxon>
    </lineage>
</organism>
<evidence type="ECO:0000313" key="2">
    <source>
        <dbReference type="EMBL" id="CAI8022094.1"/>
    </source>
</evidence>
<gene>
    <name evidence="2" type="ORF">GBAR_LOCUS13002</name>
</gene>
<feature type="compositionally biased region" description="Low complexity" evidence="1">
    <location>
        <begin position="40"/>
        <end position="59"/>
    </location>
</feature>